<proteinExistence type="evidence at transcript level"/>
<gene>
    <name evidence="1" type="primary">2083f</name>
</gene>
<protein>
    <submittedName>
        <fullName evidence="1">Uncharacterized protein</fullName>
    </submittedName>
</protein>
<organism evidence="1">
    <name type="scientific">Ulva partita</name>
    <dbReference type="NCBI Taxonomy" id="1605170"/>
    <lineage>
        <taxon>Eukaryota</taxon>
        <taxon>Viridiplantae</taxon>
        <taxon>Chlorophyta</taxon>
        <taxon>core chlorophytes</taxon>
        <taxon>Ulvophyceae</taxon>
        <taxon>OUU clade</taxon>
        <taxon>Ulvales</taxon>
        <taxon>Ulvaceae</taxon>
        <taxon>Ulva</taxon>
    </lineage>
</organism>
<accession>A0A1C9ZW83</accession>
<dbReference type="EMBL" id="LC088587">
    <property type="protein sequence ID" value="BAV58275.1"/>
    <property type="molecule type" value="mRNA"/>
</dbReference>
<dbReference type="AlphaFoldDB" id="A0A1C9ZW83"/>
<reference evidence="1" key="1">
    <citation type="submission" date="2015-10" db="EMBL/GenBank/DDBJ databases">
        <title>Evolution of the mating-type locus in an isomorphic haploid-diploid life cycle and isogamy.</title>
        <authorList>
            <person name="Yamazaki T."/>
            <person name="Suzuki R."/>
            <person name="Ichihara K."/>
            <person name="Toyoda A."/>
            <person name="Kuwano K."/>
            <person name="Kawano S."/>
        </authorList>
    </citation>
    <scope>NUCLEOTIDE SEQUENCE</scope>
    <source>
        <strain evidence="1">MGEC-1</strain>
    </source>
</reference>
<evidence type="ECO:0000313" key="1">
    <source>
        <dbReference type="EMBL" id="BAV58275.1"/>
    </source>
</evidence>
<name>A0A1C9ZW83_9CHLO</name>
<sequence>MHSSPTLWKLEICQTWTAHLELSPHPFLANTRRSSTFNNENLNPVATCAQFSVALPYAGRLHFQSTFSPVSAENKHKHTVATSCVYSQLPS</sequence>